<dbReference type="Gene3D" id="3.30.160.70">
    <property type="entry name" value="Methylated DNA-protein cysteine methyltransferase domain"/>
    <property type="match status" value="1"/>
</dbReference>
<dbReference type="AlphaFoldDB" id="A0A368T6L3"/>
<keyword evidence="11" id="KW-1185">Reference proteome</keyword>
<dbReference type="InterPro" id="IPR008332">
    <property type="entry name" value="MethylG_MeTrfase_N"/>
</dbReference>
<evidence type="ECO:0000256" key="1">
    <source>
        <dbReference type="ARBA" id="ARBA00001286"/>
    </source>
</evidence>
<name>A0A368T6L3_9ACTN</name>
<dbReference type="InterPro" id="IPR036388">
    <property type="entry name" value="WH-like_DNA-bd_sf"/>
</dbReference>
<proteinExistence type="predicted"/>
<sequence length="235" mass="25463">MRGANVTRTWREGRSGWHGATRGAEEVDGDLDALIRATATTPAASTALPARPRPTVRPAQHDVVIGTAETPVGFLTLALTQRGLVSCSFDSEDSVLPRLSRAVSADIGRQENRLDPVRRELNAYFEGRLTSFSIPLDLRLTSDFGRVVLRSLLDVPWGATLTHARLAERIGRGNAGRAVANTLATNPICVLLPCHRIVPEDYPAEVGCYAGGPDAKRYLLTLERFKHPGAFEEGA</sequence>
<evidence type="ECO:0000259" key="9">
    <source>
        <dbReference type="Pfam" id="PF02870"/>
    </source>
</evidence>
<dbReference type="GO" id="GO:0003908">
    <property type="term" value="F:methylated-DNA-[protein]-cysteine S-methyltransferase activity"/>
    <property type="evidence" value="ECO:0007669"/>
    <property type="project" value="UniProtKB-EC"/>
</dbReference>
<evidence type="ECO:0000256" key="3">
    <source>
        <dbReference type="ARBA" id="ARBA00022679"/>
    </source>
</evidence>
<evidence type="ECO:0000313" key="11">
    <source>
        <dbReference type="Proteomes" id="UP000253318"/>
    </source>
</evidence>
<feature type="region of interest" description="Disordered" evidence="7">
    <location>
        <begin position="1"/>
        <end position="22"/>
    </location>
</feature>
<evidence type="ECO:0000256" key="2">
    <source>
        <dbReference type="ARBA" id="ARBA00022603"/>
    </source>
</evidence>
<dbReference type="EMBL" id="QEIN01000131">
    <property type="protein sequence ID" value="RCV56343.1"/>
    <property type="molecule type" value="Genomic_DNA"/>
</dbReference>
<dbReference type="SUPFAM" id="SSF46767">
    <property type="entry name" value="Methylated DNA-protein cysteine methyltransferase, C-terminal domain"/>
    <property type="match status" value="1"/>
</dbReference>
<accession>A0A368T6L3</accession>
<dbReference type="GO" id="GO:0006281">
    <property type="term" value="P:DNA repair"/>
    <property type="evidence" value="ECO:0007669"/>
    <property type="project" value="UniProtKB-KW"/>
</dbReference>
<protein>
    <submittedName>
        <fullName evidence="10">Methylated-DNA--[protein]-cysteine S-methyltransferase</fullName>
    </submittedName>
</protein>
<dbReference type="Pfam" id="PF02870">
    <property type="entry name" value="Methyltransf_1N"/>
    <property type="match status" value="1"/>
</dbReference>
<dbReference type="PROSITE" id="PS00374">
    <property type="entry name" value="MGMT"/>
    <property type="match status" value="1"/>
</dbReference>
<feature type="domain" description="Methylguanine DNA methyltransferase ribonuclease-like" evidence="9">
    <location>
        <begin position="64"/>
        <end position="138"/>
    </location>
</feature>
<dbReference type="InterPro" id="IPR036631">
    <property type="entry name" value="MGMT_N_sf"/>
</dbReference>
<dbReference type="OrthoDB" id="9802228at2"/>
<keyword evidence="4" id="KW-0227">DNA damage</keyword>
<dbReference type="SUPFAM" id="SSF53155">
    <property type="entry name" value="Methylated DNA-protein cysteine methyltransferase domain"/>
    <property type="match status" value="1"/>
</dbReference>
<evidence type="ECO:0000256" key="5">
    <source>
        <dbReference type="ARBA" id="ARBA00023204"/>
    </source>
</evidence>
<dbReference type="Pfam" id="PF01035">
    <property type="entry name" value="DNA_binding_1"/>
    <property type="match status" value="1"/>
</dbReference>
<dbReference type="InterPro" id="IPR001497">
    <property type="entry name" value="MethylDNA_cys_MeTrfase_AS"/>
</dbReference>
<keyword evidence="2 10" id="KW-0489">Methyltransferase</keyword>
<dbReference type="GO" id="GO:0032259">
    <property type="term" value="P:methylation"/>
    <property type="evidence" value="ECO:0007669"/>
    <property type="project" value="UniProtKB-KW"/>
</dbReference>
<evidence type="ECO:0000256" key="4">
    <source>
        <dbReference type="ARBA" id="ARBA00022763"/>
    </source>
</evidence>
<evidence type="ECO:0000256" key="6">
    <source>
        <dbReference type="ARBA" id="ARBA00049348"/>
    </source>
</evidence>
<gene>
    <name evidence="10" type="ORF">DEF24_16745</name>
</gene>
<dbReference type="Gene3D" id="1.10.10.10">
    <property type="entry name" value="Winged helix-like DNA-binding domain superfamily/Winged helix DNA-binding domain"/>
    <property type="match status" value="1"/>
</dbReference>
<dbReference type="CDD" id="cd06445">
    <property type="entry name" value="ATase"/>
    <property type="match status" value="1"/>
</dbReference>
<dbReference type="InterPro" id="IPR036217">
    <property type="entry name" value="MethylDNA_cys_MeTrfase_DNAb"/>
</dbReference>
<reference evidence="10 11" key="1">
    <citation type="submission" date="2018-04" db="EMBL/GenBank/DDBJ databases">
        <title>Novel actinobacteria from marine sediment.</title>
        <authorList>
            <person name="Ng Z.Y."/>
            <person name="Tan G.Y.A."/>
        </authorList>
    </citation>
    <scope>NUCLEOTIDE SEQUENCE [LARGE SCALE GENOMIC DNA]</scope>
    <source>
        <strain evidence="10 11">TPS81</strain>
    </source>
</reference>
<feature type="domain" description="Methylated-DNA-[protein]-cysteine S-methyltransferase DNA binding" evidence="8">
    <location>
        <begin position="144"/>
        <end position="224"/>
    </location>
</feature>
<comment type="caution">
    <text evidence="10">The sequence shown here is derived from an EMBL/GenBank/DDBJ whole genome shotgun (WGS) entry which is preliminary data.</text>
</comment>
<dbReference type="PANTHER" id="PTHR10815:SF13">
    <property type="entry name" value="METHYLATED-DNA--PROTEIN-CYSTEINE METHYLTRANSFERASE"/>
    <property type="match status" value="1"/>
</dbReference>
<comment type="catalytic activity">
    <reaction evidence="1">
        <text>a 4-O-methyl-thymidine in DNA + L-cysteinyl-[protein] = a thymidine in DNA + S-methyl-L-cysteinyl-[protein]</text>
        <dbReference type="Rhea" id="RHEA:53428"/>
        <dbReference type="Rhea" id="RHEA-COMP:10131"/>
        <dbReference type="Rhea" id="RHEA-COMP:10132"/>
        <dbReference type="Rhea" id="RHEA-COMP:13555"/>
        <dbReference type="Rhea" id="RHEA-COMP:13556"/>
        <dbReference type="ChEBI" id="CHEBI:29950"/>
        <dbReference type="ChEBI" id="CHEBI:82612"/>
        <dbReference type="ChEBI" id="CHEBI:137386"/>
        <dbReference type="ChEBI" id="CHEBI:137387"/>
        <dbReference type="EC" id="2.1.1.63"/>
    </reaction>
</comment>
<organism evidence="10 11">
    <name type="scientific">Marinitenerispora sediminis</name>
    <dbReference type="NCBI Taxonomy" id="1931232"/>
    <lineage>
        <taxon>Bacteria</taxon>
        <taxon>Bacillati</taxon>
        <taxon>Actinomycetota</taxon>
        <taxon>Actinomycetes</taxon>
        <taxon>Streptosporangiales</taxon>
        <taxon>Nocardiopsidaceae</taxon>
        <taxon>Marinitenerispora</taxon>
    </lineage>
</organism>
<evidence type="ECO:0000313" key="10">
    <source>
        <dbReference type="EMBL" id="RCV56343.1"/>
    </source>
</evidence>
<keyword evidence="5" id="KW-0234">DNA repair</keyword>
<comment type="catalytic activity">
    <reaction evidence="6">
        <text>a 6-O-methyl-2'-deoxyguanosine in DNA + L-cysteinyl-[protein] = S-methyl-L-cysteinyl-[protein] + a 2'-deoxyguanosine in DNA</text>
        <dbReference type="Rhea" id="RHEA:24000"/>
        <dbReference type="Rhea" id="RHEA-COMP:10131"/>
        <dbReference type="Rhea" id="RHEA-COMP:10132"/>
        <dbReference type="Rhea" id="RHEA-COMP:11367"/>
        <dbReference type="Rhea" id="RHEA-COMP:11368"/>
        <dbReference type="ChEBI" id="CHEBI:29950"/>
        <dbReference type="ChEBI" id="CHEBI:82612"/>
        <dbReference type="ChEBI" id="CHEBI:85445"/>
        <dbReference type="ChEBI" id="CHEBI:85448"/>
        <dbReference type="EC" id="2.1.1.63"/>
    </reaction>
</comment>
<dbReference type="Proteomes" id="UP000253318">
    <property type="component" value="Unassembled WGS sequence"/>
</dbReference>
<dbReference type="InterPro" id="IPR014048">
    <property type="entry name" value="MethylDNA_cys_MeTrfase_DNA-bd"/>
</dbReference>
<dbReference type="NCBIfam" id="TIGR00589">
    <property type="entry name" value="ogt"/>
    <property type="match status" value="1"/>
</dbReference>
<evidence type="ECO:0000256" key="7">
    <source>
        <dbReference type="SAM" id="MobiDB-lite"/>
    </source>
</evidence>
<evidence type="ECO:0000259" key="8">
    <source>
        <dbReference type="Pfam" id="PF01035"/>
    </source>
</evidence>
<dbReference type="PANTHER" id="PTHR10815">
    <property type="entry name" value="METHYLATED-DNA--PROTEIN-CYSTEINE METHYLTRANSFERASE"/>
    <property type="match status" value="1"/>
</dbReference>
<keyword evidence="3 10" id="KW-0808">Transferase</keyword>